<evidence type="ECO:0000313" key="1">
    <source>
        <dbReference type="EMBL" id="VEH67152.1"/>
    </source>
</evidence>
<dbReference type="EMBL" id="LR134405">
    <property type="protein sequence ID" value="VEH67152.1"/>
    <property type="molecule type" value="Genomic_DNA"/>
</dbReference>
<dbReference type="Proteomes" id="UP000278733">
    <property type="component" value="Chromosome"/>
</dbReference>
<accession>A0A3S4U9R7</accession>
<dbReference type="KEGG" id="rpne:NCTC8284_02338"/>
<evidence type="ECO:0000313" key="2">
    <source>
        <dbReference type="Proteomes" id="UP000278733"/>
    </source>
</evidence>
<proteinExistence type="predicted"/>
<name>A0A3S4U9R7_9PAST</name>
<protein>
    <submittedName>
        <fullName evidence="1">Uncharacterized protein</fullName>
    </submittedName>
</protein>
<organism evidence="1 2">
    <name type="scientific">Rodentibacter pneumotropicus</name>
    <dbReference type="NCBI Taxonomy" id="758"/>
    <lineage>
        <taxon>Bacteria</taxon>
        <taxon>Pseudomonadati</taxon>
        <taxon>Pseudomonadota</taxon>
        <taxon>Gammaproteobacteria</taxon>
        <taxon>Pasteurellales</taxon>
        <taxon>Pasteurellaceae</taxon>
        <taxon>Rodentibacter</taxon>
    </lineage>
</organism>
<gene>
    <name evidence="1" type="ORF">NCTC8284_02338</name>
</gene>
<sequence>MTAFSDKSASYIQNEGFAKINQAVLDTVDKYGGTADQALQGLDGMLKGGMSFDEAVANLGTSQKCKLQRMLAVRMWGRWLKR</sequence>
<reference evidence="1 2" key="1">
    <citation type="submission" date="2018-12" db="EMBL/GenBank/DDBJ databases">
        <authorList>
            <consortium name="Pathogen Informatics"/>
        </authorList>
    </citation>
    <scope>NUCLEOTIDE SEQUENCE [LARGE SCALE GENOMIC DNA]</scope>
    <source>
        <strain evidence="1 2">NCTC8284</strain>
    </source>
</reference>
<dbReference type="AlphaFoldDB" id="A0A3S4U9R7"/>